<dbReference type="SUPFAM" id="SSF55073">
    <property type="entry name" value="Nucleotide cyclase"/>
    <property type="match status" value="1"/>
</dbReference>
<dbReference type="Gene3D" id="3.30.70.270">
    <property type="match status" value="1"/>
</dbReference>
<reference evidence="4 5" key="1">
    <citation type="submission" date="2021-01" db="EMBL/GenBank/DDBJ databases">
        <title>Whole genome shotgun sequence of Actinoplanes humidus NBRC 14915.</title>
        <authorList>
            <person name="Komaki H."/>
            <person name="Tamura T."/>
        </authorList>
    </citation>
    <scope>NUCLEOTIDE SEQUENCE [LARGE SCALE GENOMIC DNA]</scope>
    <source>
        <strain evidence="4 5">NBRC 14915</strain>
    </source>
</reference>
<dbReference type="InterPro" id="IPR050469">
    <property type="entry name" value="Diguanylate_Cyclase"/>
</dbReference>
<dbReference type="PROSITE" id="PS50887">
    <property type="entry name" value="GGDEF"/>
    <property type="match status" value="1"/>
</dbReference>
<dbReference type="Pfam" id="PF00990">
    <property type="entry name" value="GGDEF"/>
    <property type="match status" value="1"/>
</dbReference>
<keyword evidence="2" id="KW-0472">Membrane</keyword>
<feature type="transmembrane region" description="Helical" evidence="2">
    <location>
        <begin position="120"/>
        <end position="140"/>
    </location>
</feature>
<comment type="caution">
    <text evidence="4">The sequence shown here is derived from an EMBL/GenBank/DDBJ whole genome shotgun (WGS) entry which is preliminary data.</text>
</comment>
<feature type="transmembrane region" description="Helical" evidence="2">
    <location>
        <begin position="71"/>
        <end position="90"/>
    </location>
</feature>
<gene>
    <name evidence="4" type="ORF">Ahu01nite_072700</name>
</gene>
<dbReference type="PANTHER" id="PTHR45138:SF9">
    <property type="entry name" value="DIGUANYLATE CYCLASE DGCM-RELATED"/>
    <property type="match status" value="1"/>
</dbReference>
<evidence type="ECO:0000313" key="5">
    <source>
        <dbReference type="Proteomes" id="UP000603200"/>
    </source>
</evidence>
<protein>
    <submittedName>
        <fullName evidence="4">GGDEF domain-containing protein</fullName>
    </submittedName>
</protein>
<proteinExistence type="predicted"/>
<keyword evidence="2" id="KW-1133">Transmembrane helix</keyword>
<feature type="region of interest" description="Disordered" evidence="1">
    <location>
        <begin position="332"/>
        <end position="386"/>
    </location>
</feature>
<feature type="domain" description="GGDEF" evidence="3">
    <location>
        <begin position="208"/>
        <end position="337"/>
    </location>
</feature>
<dbReference type="RefSeq" id="WP_239159409.1">
    <property type="nucleotide sequence ID" value="NZ_BAAATV010000012.1"/>
</dbReference>
<dbReference type="SMART" id="SM00267">
    <property type="entry name" value="GGDEF"/>
    <property type="match status" value="1"/>
</dbReference>
<dbReference type="PANTHER" id="PTHR45138">
    <property type="entry name" value="REGULATORY COMPONENTS OF SENSORY TRANSDUCTION SYSTEM"/>
    <property type="match status" value="1"/>
</dbReference>
<keyword evidence="2" id="KW-0812">Transmembrane</keyword>
<dbReference type="EMBL" id="BOMN01000104">
    <property type="protein sequence ID" value="GIE24168.1"/>
    <property type="molecule type" value="Genomic_DNA"/>
</dbReference>
<feature type="transmembrane region" description="Helical" evidence="2">
    <location>
        <begin position="146"/>
        <end position="163"/>
    </location>
</feature>
<evidence type="ECO:0000259" key="3">
    <source>
        <dbReference type="PROSITE" id="PS50887"/>
    </source>
</evidence>
<dbReference type="NCBIfam" id="TIGR00254">
    <property type="entry name" value="GGDEF"/>
    <property type="match status" value="1"/>
</dbReference>
<feature type="transmembrane region" description="Helical" evidence="2">
    <location>
        <begin position="20"/>
        <end position="37"/>
    </location>
</feature>
<accession>A0ABQ4A028</accession>
<dbReference type="InterPro" id="IPR029787">
    <property type="entry name" value="Nucleotide_cyclase"/>
</dbReference>
<feature type="transmembrane region" description="Helical" evidence="2">
    <location>
        <begin position="43"/>
        <end position="62"/>
    </location>
</feature>
<dbReference type="CDD" id="cd01949">
    <property type="entry name" value="GGDEF"/>
    <property type="match status" value="1"/>
</dbReference>
<dbReference type="Proteomes" id="UP000603200">
    <property type="component" value="Unassembled WGS sequence"/>
</dbReference>
<evidence type="ECO:0000313" key="4">
    <source>
        <dbReference type="EMBL" id="GIE24168.1"/>
    </source>
</evidence>
<dbReference type="InterPro" id="IPR000160">
    <property type="entry name" value="GGDEF_dom"/>
</dbReference>
<name>A0ABQ4A028_9ACTN</name>
<dbReference type="InterPro" id="IPR043128">
    <property type="entry name" value="Rev_trsase/Diguanyl_cyclase"/>
</dbReference>
<keyword evidence="5" id="KW-1185">Reference proteome</keyword>
<evidence type="ECO:0000256" key="1">
    <source>
        <dbReference type="SAM" id="MobiDB-lite"/>
    </source>
</evidence>
<organism evidence="4 5">
    <name type="scientific">Winogradskya humida</name>
    <dbReference type="NCBI Taxonomy" id="113566"/>
    <lineage>
        <taxon>Bacteria</taxon>
        <taxon>Bacillati</taxon>
        <taxon>Actinomycetota</taxon>
        <taxon>Actinomycetes</taxon>
        <taxon>Micromonosporales</taxon>
        <taxon>Micromonosporaceae</taxon>
        <taxon>Winogradskya</taxon>
    </lineage>
</organism>
<sequence length="386" mass="40309">MLLRGDRGLRDLHGASRAVAYLTLASAPYVAVTGVLSDISVGAKGGIVVIALLMTATGLVCWRRPEIVPDLFWYAAPAIAAALISALNLGTRDASTGSQLFYLWPVLYAANFLGRRAIYAILALVYAGDAVVVFGVLGGGKGLSDWIAMVLAMTMTVIVVSGLRARADRLRAVLEAQANADALTGLANRRSYTESLEAAGAWAALNRGSLSLISVDLDHFKSINDTYGHAEGDRALQVVADAMRTVTGDSGIAARLGGDEFVLLLRADRPTAVRAAESLITAVSATTVLPGGPPSLSIGIATLPDDVGTIDDLVAASDAALYDAKSSGRGRIALATPSGRTRAAETGPNEEPRAGRHAAPVEPPRGGRHNVDRVPEVRQFVPDQRP</sequence>
<evidence type="ECO:0000256" key="2">
    <source>
        <dbReference type="SAM" id="Phobius"/>
    </source>
</evidence>